<dbReference type="PANTHER" id="PTHR33747">
    <property type="entry name" value="UPF0225 PROTEIN SCO1677"/>
    <property type="match status" value="1"/>
</dbReference>
<dbReference type="RefSeq" id="WP_093363787.1">
    <property type="nucleotide sequence ID" value="NZ_FOZZ01000002.1"/>
</dbReference>
<dbReference type="AlphaFoldDB" id="A0A1I6QB09"/>
<dbReference type="Proteomes" id="UP000198785">
    <property type="component" value="Unassembled WGS sequence"/>
</dbReference>
<dbReference type="InterPro" id="IPR004027">
    <property type="entry name" value="SEC_C_motif"/>
</dbReference>
<feature type="domain" description="YchJ-like middle NTF2-like" evidence="1">
    <location>
        <begin position="30"/>
        <end position="123"/>
    </location>
</feature>
<name>A0A1I6QB09_9SPHI</name>
<proteinExistence type="predicted"/>
<dbReference type="SUPFAM" id="SSF54427">
    <property type="entry name" value="NTF2-like"/>
    <property type="match status" value="1"/>
</dbReference>
<keyword evidence="3" id="KW-1185">Reference proteome</keyword>
<dbReference type="EMBL" id="FOZZ01000002">
    <property type="protein sequence ID" value="SFS49651.1"/>
    <property type="molecule type" value="Genomic_DNA"/>
</dbReference>
<reference evidence="2 3" key="1">
    <citation type="submission" date="2016-10" db="EMBL/GenBank/DDBJ databases">
        <authorList>
            <person name="de Groot N.N."/>
        </authorList>
    </citation>
    <scope>NUCLEOTIDE SEQUENCE [LARGE SCALE GENOMIC DNA]</scope>
    <source>
        <strain evidence="2 3">DSM 22789</strain>
    </source>
</reference>
<evidence type="ECO:0000259" key="1">
    <source>
        <dbReference type="Pfam" id="PF17775"/>
    </source>
</evidence>
<gene>
    <name evidence="2" type="ORF">SAMN05660206_102240</name>
</gene>
<dbReference type="Pfam" id="PF02810">
    <property type="entry name" value="SEC-C"/>
    <property type="match status" value="1"/>
</dbReference>
<dbReference type="STRING" id="683125.SAMN05660206_102240"/>
<dbReference type="InterPro" id="IPR048469">
    <property type="entry name" value="YchJ-like_M"/>
</dbReference>
<evidence type="ECO:0000313" key="3">
    <source>
        <dbReference type="Proteomes" id="UP000198785"/>
    </source>
</evidence>
<evidence type="ECO:0000313" key="2">
    <source>
        <dbReference type="EMBL" id="SFS49651.1"/>
    </source>
</evidence>
<organism evidence="2 3">
    <name type="scientific">Sphingobacterium wenxiniae</name>
    <dbReference type="NCBI Taxonomy" id="683125"/>
    <lineage>
        <taxon>Bacteria</taxon>
        <taxon>Pseudomonadati</taxon>
        <taxon>Bacteroidota</taxon>
        <taxon>Sphingobacteriia</taxon>
        <taxon>Sphingobacteriales</taxon>
        <taxon>Sphingobacteriaceae</taxon>
        <taxon>Sphingobacterium</taxon>
    </lineage>
</organism>
<dbReference type="PANTHER" id="PTHR33747:SF1">
    <property type="entry name" value="ADENYLATE CYCLASE-ASSOCIATED CAP C-TERMINAL DOMAIN-CONTAINING PROTEIN"/>
    <property type="match status" value="1"/>
</dbReference>
<accession>A0A1I6QB09</accession>
<sequence length="126" mass="14939">MHNELCPCGSQHSYSDCCEPIHKDLRSAQSAESLMRARYSAFTKGLVDFLYDSFHPSTRRFQNKRDIQLWATQSKWMQLEIVKASQHTVEFRAHYLNNDLEVEVHHEKSNFKQVQDIWYYIDGKLV</sequence>
<dbReference type="InterPro" id="IPR032710">
    <property type="entry name" value="NTF2-like_dom_sf"/>
</dbReference>
<protein>
    <submittedName>
        <fullName evidence="2">SEC-C motif-containing protein</fullName>
    </submittedName>
</protein>
<dbReference type="OrthoDB" id="21421at2"/>
<dbReference type="Gene3D" id="3.10.450.50">
    <property type="match status" value="1"/>
</dbReference>
<dbReference type="Pfam" id="PF17775">
    <property type="entry name" value="YchJ_M-like"/>
    <property type="match status" value="1"/>
</dbReference>